<dbReference type="Pfam" id="PF00582">
    <property type="entry name" value="Usp"/>
    <property type="match status" value="1"/>
</dbReference>
<dbReference type="GO" id="GO:0005737">
    <property type="term" value="C:cytoplasm"/>
    <property type="evidence" value="ECO:0007669"/>
    <property type="project" value="UniProtKB-SubCell"/>
</dbReference>
<feature type="domain" description="UspA" evidence="3">
    <location>
        <begin position="7"/>
        <end position="150"/>
    </location>
</feature>
<dbReference type="SUPFAM" id="SSF52402">
    <property type="entry name" value="Adenine nucleotide alpha hydrolases-like"/>
    <property type="match status" value="1"/>
</dbReference>
<dbReference type="InterPro" id="IPR006016">
    <property type="entry name" value="UspA"/>
</dbReference>
<dbReference type="PANTHER" id="PTHR46268:SF15">
    <property type="entry name" value="UNIVERSAL STRESS PROTEIN HP_0031"/>
    <property type="match status" value="1"/>
</dbReference>
<dbReference type="RefSeq" id="WP_246071535.1">
    <property type="nucleotide sequence ID" value="NZ_CP040709.1"/>
</dbReference>
<evidence type="ECO:0000259" key="3">
    <source>
        <dbReference type="Pfam" id="PF00582"/>
    </source>
</evidence>
<evidence type="ECO:0000313" key="4">
    <source>
        <dbReference type="EMBL" id="MBB5204275.1"/>
    </source>
</evidence>
<reference evidence="4 5" key="1">
    <citation type="submission" date="2020-08" db="EMBL/GenBank/DDBJ databases">
        <title>Genomic Encyclopedia of Type Strains, Phase IV (KMG-IV): sequencing the most valuable type-strain genomes for metagenomic binning, comparative biology and taxonomic classification.</title>
        <authorList>
            <person name="Goeker M."/>
        </authorList>
    </citation>
    <scope>NUCLEOTIDE SEQUENCE [LARGE SCALE GENOMIC DNA]</scope>
    <source>
        <strain evidence="4 5">DSM 23958</strain>
    </source>
</reference>
<evidence type="ECO:0000256" key="1">
    <source>
        <dbReference type="ARBA" id="ARBA00008791"/>
    </source>
</evidence>
<protein>
    <recommendedName>
        <fullName evidence="2">Universal stress protein</fullName>
    </recommendedName>
</protein>
<dbReference type="Proteomes" id="UP000554837">
    <property type="component" value="Unassembled WGS sequence"/>
</dbReference>
<dbReference type="PRINTS" id="PR01438">
    <property type="entry name" value="UNVRSLSTRESS"/>
</dbReference>
<comment type="subcellular location">
    <subcellularLocation>
        <location evidence="2">Cytoplasm</location>
    </subcellularLocation>
</comment>
<accession>A0A840S1V2</accession>
<dbReference type="PIRSF" id="PIRSF006276">
    <property type="entry name" value="UspA"/>
    <property type="match status" value="1"/>
</dbReference>
<evidence type="ECO:0000313" key="5">
    <source>
        <dbReference type="Proteomes" id="UP000554837"/>
    </source>
</evidence>
<gene>
    <name evidence="4" type="ORF">HNQ51_001589</name>
</gene>
<dbReference type="AlphaFoldDB" id="A0A840S1V2"/>
<keyword evidence="5" id="KW-1185">Reference proteome</keyword>
<dbReference type="Gene3D" id="3.40.50.620">
    <property type="entry name" value="HUPs"/>
    <property type="match status" value="1"/>
</dbReference>
<name>A0A840S1V2_9BURK</name>
<dbReference type="CDD" id="cd00293">
    <property type="entry name" value="USP-like"/>
    <property type="match status" value="1"/>
</dbReference>
<evidence type="ECO:0000256" key="2">
    <source>
        <dbReference type="PIRNR" id="PIRNR006276"/>
    </source>
</evidence>
<comment type="similarity">
    <text evidence="1 2">Belongs to the universal stress protein A family.</text>
</comment>
<dbReference type="EMBL" id="JACHHO010000002">
    <property type="protein sequence ID" value="MBB5204275.1"/>
    <property type="molecule type" value="Genomic_DNA"/>
</dbReference>
<dbReference type="InterPro" id="IPR006015">
    <property type="entry name" value="Universal_stress_UspA"/>
</dbReference>
<organism evidence="4 5">
    <name type="scientific">Inhella inkyongensis</name>
    <dbReference type="NCBI Taxonomy" id="392593"/>
    <lineage>
        <taxon>Bacteria</taxon>
        <taxon>Pseudomonadati</taxon>
        <taxon>Pseudomonadota</taxon>
        <taxon>Betaproteobacteria</taxon>
        <taxon>Burkholderiales</taxon>
        <taxon>Sphaerotilaceae</taxon>
        <taxon>Inhella</taxon>
    </lineage>
</organism>
<sequence length="150" mass="16160">MPPGAFMYQRILIATDGSEITAKAAEQAVALAQKLGAQMFAVTVTEPYPYSPLAETQPISPQEHLDTELRVANTRLLDVQRLAQAAGVHCEGSSVEGNLPWQAIVDHAQRVKADLIVMASHGRRGVSALILGSETQKVLTHSKIPVLVVR</sequence>
<dbReference type="PANTHER" id="PTHR46268">
    <property type="entry name" value="STRESS RESPONSE PROTEIN NHAX"/>
    <property type="match status" value="1"/>
</dbReference>
<dbReference type="InterPro" id="IPR014729">
    <property type="entry name" value="Rossmann-like_a/b/a_fold"/>
</dbReference>
<comment type="caution">
    <text evidence="4">The sequence shown here is derived from an EMBL/GenBank/DDBJ whole genome shotgun (WGS) entry which is preliminary data.</text>
</comment>
<keyword evidence="2" id="KW-0963">Cytoplasm</keyword>
<proteinExistence type="inferred from homology"/>